<proteinExistence type="predicted"/>
<dbReference type="EMBL" id="LLVT01000002">
    <property type="protein sequence ID" value="KSW10840.1"/>
    <property type="molecule type" value="Genomic_DNA"/>
</dbReference>
<evidence type="ECO:0000313" key="2">
    <source>
        <dbReference type="EMBL" id="KSW10840.1"/>
    </source>
</evidence>
<feature type="domain" description="N-acetyltransferase" evidence="1">
    <location>
        <begin position="3"/>
        <end position="188"/>
    </location>
</feature>
<reference evidence="2 3" key="1">
    <citation type="submission" date="2015-10" db="EMBL/GenBank/DDBJ databases">
        <title>Draft Genome of Actinomyces odontolyticus subsp. actinosynbacter strain XH001.</title>
        <authorList>
            <person name="Mclean J.S."/>
            <person name="He X."/>
        </authorList>
    </citation>
    <scope>NUCLEOTIDE SEQUENCE [LARGE SCALE GENOMIC DNA]</scope>
    <source>
        <strain evidence="2 3">XH001</strain>
    </source>
</reference>
<keyword evidence="2" id="KW-0808">Transferase</keyword>
<dbReference type="GO" id="GO:0016747">
    <property type="term" value="F:acyltransferase activity, transferring groups other than amino-acyl groups"/>
    <property type="evidence" value="ECO:0007669"/>
    <property type="project" value="InterPro"/>
</dbReference>
<accession>A0A0V8RSD1</accession>
<dbReference type="AlphaFoldDB" id="A0A0V8RSD1"/>
<sequence length="192" mass="21510">MTIMLVPLTDTERPALIADFQESFEYFQGNPQGSFVGERLAAREQHPSGPSEGSATEQPILPLSDIEESLNAPGALAYRILEDGEVVGNVILTVVGHRGEVLLFAMKASVHSRGVGTRAWFAIEAAHPQVREWTLETPYFEVRNIHFYVNKCGFHIVEFFNEHHPDTSHLRGAGEPMGEADYMFRFVKRLGR</sequence>
<dbReference type="Proteomes" id="UP000054686">
    <property type="component" value="Unassembled WGS sequence"/>
</dbReference>
<evidence type="ECO:0000313" key="3">
    <source>
        <dbReference type="Proteomes" id="UP000054686"/>
    </source>
</evidence>
<dbReference type="RefSeq" id="WP_060566473.1">
    <property type="nucleotide sequence ID" value="NZ_CP040006.1"/>
</dbReference>
<dbReference type="Gene3D" id="3.40.630.30">
    <property type="match status" value="1"/>
</dbReference>
<protein>
    <submittedName>
        <fullName evidence="2">GNAT family acetyltransferase</fullName>
    </submittedName>
</protein>
<comment type="caution">
    <text evidence="2">The sequence shown here is derived from an EMBL/GenBank/DDBJ whole genome shotgun (WGS) entry which is preliminary data.</text>
</comment>
<evidence type="ECO:0000259" key="1">
    <source>
        <dbReference type="PROSITE" id="PS51186"/>
    </source>
</evidence>
<name>A0A0V8RSD1_9ACTO</name>
<dbReference type="OrthoDB" id="9786032at2"/>
<dbReference type="PROSITE" id="PS51186">
    <property type="entry name" value="GNAT"/>
    <property type="match status" value="1"/>
</dbReference>
<gene>
    <name evidence="2" type="ORF">APY09_05015</name>
</gene>
<organism evidence="2 3">
    <name type="scientific">Schaalia odontolytica</name>
    <dbReference type="NCBI Taxonomy" id="1660"/>
    <lineage>
        <taxon>Bacteria</taxon>
        <taxon>Bacillati</taxon>
        <taxon>Actinomycetota</taxon>
        <taxon>Actinomycetes</taxon>
        <taxon>Actinomycetales</taxon>
        <taxon>Actinomycetaceae</taxon>
        <taxon>Schaalia</taxon>
    </lineage>
</organism>
<dbReference type="InterPro" id="IPR016181">
    <property type="entry name" value="Acyl_CoA_acyltransferase"/>
</dbReference>
<dbReference type="InterPro" id="IPR000182">
    <property type="entry name" value="GNAT_dom"/>
</dbReference>
<dbReference type="Pfam" id="PF00583">
    <property type="entry name" value="Acetyltransf_1"/>
    <property type="match status" value="1"/>
</dbReference>
<dbReference type="SUPFAM" id="SSF55729">
    <property type="entry name" value="Acyl-CoA N-acyltransferases (Nat)"/>
    <property type="match status" value="1"/>
</dbReference>